<organism evidence="1 2">
    <name type="scientific">Pichia membranifaciens NRRL Y-2026</name>
    <dbReference type="NCBI Taxonomy" id="763406"/>
    <lineage>
        <taxon>Eukaryota</taxon>
        <taxon>Fungi</taxon>
        <taxon>Dikarya</taxon>
        <taxon>Ascomycota</taxon>
        <taxon>Saccharomycotina</taxon>
        <taxon>Pichiomycetes</taxon>
        <taxon>Pichiales</taxon>
        <taxon>Pichiaceae</taxon>
        <taxon>Pichia</taxon>
    </lineage>
</organism>
<accession>A0A1E3NET7</accession>
<dbReference type="RefSeq" id="XP_019015191.1">
    <property type="nucleotide sequence ID" value="XM_019164911.1"/>
</dbReference>
<proteinExistence type="predicted"/>
<protein>
    <recommendedName>
        <fullName evidence="3">Aspartate/glutamate racemase family protein</fullName>
    </recommendedName>
</protein>
<dbReference type="AlphaFoldDB" id="A0A1E3NET7"/>
<evidence type="ECO:0008006" key="3">
    <source>
        <dbReference type="Google" id="ProtNLM"/>
    </source>
</evidence>
<keyword evidence="2" id="KW-1185">Reference proteome</keyword>
<gene>
    <name evidence="1" type="ORF">PICMEDRAFT_74916</name>
</gene>
<evidence type="ECO:0000313" key="2">
    <source>
        <dbReference type="Proteomes" id="UP000094455"/>
    </source>
</evidence>
<reference evidence="1 2" key="1">
    <citation type="journal article" date="2016" name="Proc. Natl. Acad. Sci. U.S.A.">
        <title>Comparative genomics of biotechnologically important yeasts.</title>
        <authorList>
            <person name="Riley R."/>
            <person name="Haridas S."/>
            <person name="Wolfe K.H."/>
            <person name="Lopes M.R."/>
            <person name="Hittinger C.T."/>
            <person name="Goeker M."/>
            <person name="Salamov A.A."/>
            <person name="Wisecaver J.H."/>
            <person name="Long T.M."/>
            <person name="Calvey C.H."/>
            <person name="Aerts A.L."/>
            <person name="Barry K.W."/>
            <person name="Choi C."/>
            <person name="Clum A."/>
            <person name="Coughlan A.Y."/>
            <person name="Deshpande S."/>
            <person name="Douglass A.P."/>
            <person name="Hanson S.J."/>
            <person name="Klenk H.-P."/>
            <person name="LaButti K.M."/>
            <person name="Lapidus A."/>
            <person name="Lindquist E.A."/>
            <person name="Lipzen A.M."/>
            <person name="Meier-Kolthoff J.P."/>
            <person name="Ohm R.A."/>
            <person name="Otillar R.P."/>
            <person name="Pangilinan J.L."/>
            <person name="Peng Y."/>
            <person name="Rokas A."/>
            <person name="Rosa C.A."/>
            <person name="Scheuner C."/>
            <person name="Sibirny A.A."/>
            <person name="Slot J.C."/>
            <person name="Stielow J.B."/>
            <person name="Sun H."/>
            <person name="Kurtzman C.P."/>
            <person name="Blackwell M."/>
            <person name="Grigoriev I.V."/>
            <person name="Jeffries T.W."/>
        </authorList>
    </citation>
    <scope>NUCLEOTIDE SEQUENCE [LARGE SCALE GENOMIC DNA]</scope>
    <source>
        <strain evidence="1 2">NRRL Y-2026</strain>
    </source>
</reference>
<evidence type="ECO:0000313" key="1">
    <source>
        <dbReference type="EMBL" id="ODQ44078.1"/>
    </source>
</evidence>
<dbReference type="Proteomes" id="UP000094455">
    <property type="component" value="Unassembled WGS sequence"/>
</dbReference>
<dbReference type="EMBL" id="KV454009">
    <property type="protein sequence ID" value="ODQ44078.1"/>
    <property type="molecule type" value="Genomic_DNA"/>
</dbReference>
<dbReference type="OrthoDB" id="412093at2759"/>
<name>A0A1E3NET7_9ASCO</name>
<sequence length="264" mass="29183">MSYYPPDTKLPPLGALCLDYTDDIHRPPGDVIMSESYHFPVIQQQISGATLWKVVDPNEFDEEYFQSYVAACKTLQDKGCIGIITSCGFLAQIQTRLASQVDIPIATSSLLQVPSVLTILSPKKKIGVITFDPITLCETHFRGVGITEEMCKRLVITGCKPGGALHRIITDGDSYVAEELEQELVDLAVELVESNSDIGAFVLECTQMPPYARAIQAATGKPVYDGVTMVDWFYSGLQCRTVPPDGNREAGFRKRLRSEKEKKI</sequence>
<dbReference type="GeneID" id="30181598"/>
<dbReference type="NCBIfam" id="NF005679">
    <property type="entry name" value="PRK07475.1"/>
    <property type="match status" value="1"/>
</dbReference>